<feature type="domain" description="FAD dependent oxidoreductase" evidence="6">
    <location>
        <begin position="9"/>
        <end position="341"/>
    </location>
</feature>
<reference evidence="8" key="2">
    <citation type="journal article" date="2009" name="Genome Res.">
        <title>Comparative genomic analyses of the human fungal pathogens Coccidioides and their relatives.</title>
        <authorList>
            <person name="Sharpton T.J."/>
            <person name="Stajich J.E."/>
            <person name="Rounsley S.D."/>
            <person name="Gardner M.J."/>
            <person name="Wortman J.R."/>
            <person name="Jordar V.S."/>
            <person name="Maiti R."/>
            <person name="Kodira C.D."/>
            <person name="Neafsey D.E."/>
            <person name="Zeng Q."/>
            <person name="Hung C.-Y."/>
            <person name="McMahan C."/>
            <person name="Muszewska A."/>
            <person name="Grynberg M."/>
            <person name="Mandel M.A."/>
            <person name="Kellner E.M."/>
            <person name="Barker B.M."/>
            <person name="Galgiani J.N."/>
            <person name="Orbach M.J."/>
            <person name="Kirkland T.N."/>
            <person name="Cole G.T."/>
            <person name="Henn M.R."/>
            <person name="Birren B.W."/>
            <person name="Taylor J.W."/>
        </authorList>
    </citation>
    <scope>NUCLEOTIDE SEQUENCE [LARGE SCALE GENOMIC DNA]</scope>
    <source>
        <strain evidence="8">RMSCC 3488</strain>
    </source>
</reference>
<keyword evidence="4" id="KW-0274">FAD</keyword>
<dbReference type="VEuPathDB" id="FungiDB:CPAG_03192"/>
<proteinExistence type="inferred from homology"/>
<reference evidence="8" key="3">
    <citation type="journal article" date="2010" name="Genome Res.">
        <title>Population genomic sequencing of Coccidioides fungi reveals recent hybridization and transposon control.</title>
        <authorList>
            <person name="Neafsey D.E."/>
            <person name="Barker B.M."/>
            <person name="Sharpton T.J."/>
            <person name="Stajich J.E."/>
            <person name="Park D.J."/>
            <person name="Whiston E."/>
            <person name="Hung C.-Y."/>
            <person name="McMahan C."/>
            <person name="White J."/>
            <person name="Sykes S."/>
            <person name="Heiman D."/>
            <person name="Young S."/>
            <person name="Zeng Q."/>
            <person name="Abouelleil A."/>
            <person name="Aftuck L."/>
            <person name="Bessette D."/>
            <person name="Brown A."/>
            <person name="FitzGerald M."/>
            <person name="Lui A."/>
            <person name="Macdonald J.P."/>
            <person name="Priest M."/>
            <person name="Orbach M.J."/>
            <person name="Galgiani J.N."/>
            <person name="Kirkland T.N."/>
            <person name="Cole G.T."/>
            <person name="Birren B.W."/>
            <person name="Henn M.R."/>
            <person name="Taylor J.W."/>
            <person name="Rounsley S.D."/>
        </authorList>
    </citation>
    <scope>NUCLEOTIDE SEQUENCE [LARGE SCALE GENOMIC DNA]</scope>
    <source>
        <strain evidence="8">RMSCC 3488</strain>
    </source>
</reference>
<dbReference type="GO" id="GO:0071949">
    <property type="term" value="F:FAD binding"/>
    <property type="evidence" value="ECO:0007669"/>
    <property type="project" value="InterPro"/>
</dbReference>
<dbReference type="SUPFAM" id="SSF51971">
    <property type="entry name" value="Nucleotide-binding domain"/>
    <property type="match status" value="1"/>
</dbReference>
<comment type="similarity">
    <text evidence="2">Belongs to the DAMOX/DASOX family.</text>
</comment>
<dbReference type="InterPro" id="IPR006181">
    <property type="entry name" value="D-amino_acid_oxidase_CS"/>
</dbReference>
<organism evidence="7 8">
    <name type="scientific">Coccidioides posadasii RMSCC 3488</name>
    <dbReference type="NCBI Taxonomy" id="454284"/>
    <lineage>
        <taxon>Eukaryota</taxon>
        <taxon>Fungi</taxon>
        <taxon>Dikarya</taxon>
        <taxon>Ascomycota</taxon>
        <taxon>Pezizomycotina</taxon>
        <taxon>Eurotiomycetes</taxon>
        <taxon>Eurotiomycetidae</taxon>
        <taxon>Onygenales</taxon>
        <taxon>Onygenaceae</taxon>
        <taxon>Coccidioides</taxon>
    </lineage>
</organism>
<evidence type="ECO:0000256" key="2">
    <source>
        <dbReference type="ARBA" id="ARBA00006730"/>
    </source>
</evidence>
<dbReference type="InterPro" id="IPR006076">
    <property type="entry name" value="FAD-dep_OxRdtase"/>
</dbReference>
<accession>A0A0J6FC53</accession>
<dbReference type="PIRSF" id="PIRSF000189">
    <property type="entry name" value="D-aa_oxidase"/>
    <property type="match status" value="1"/>
</dbReference>
<evidence type="ECO:0000256" key="3">
    <source>
        <dbReference type="ARBA" id="ARBA00022630"/>
    </source>
</evidence>
<dbReference type="Gene3D" id="3.40.50.720">
    <property type="entry name" value="NAD(P)-binding Rossmann-like Domain"/>
    <property type="match status" value="1"/>
</dbReference>
<dbReference type="InterPro" id="IPR023209">
    <property type="entry name" value="DAO"/>
</dbReference>
<evidence type="ECO:0000256" key="1">
    <source>
        <dbReference type="ARBA" id="ARBA00001974"/>
    </source>
</evidence>
<dbReference type="PANTHER" id="PTHR11530">
    <property type="entry name" value="D-AMINO ACID OXIDASE"/>
    <property type="match status" value="1"/>
</dbReference>
<dbReference type="GO" id="GO:0005737">
    <property type="term" value="C:cytoplasm"/>
    <property type="evidence" value="ECO:0007669"/>
    <property type="project" value="TreeGrafter"/>
</dbReference>
<comment type="cofactor">
    <cofactor evidence="1">
        <name>FAD</name>
        <dbReference type="ChEBI" id="CHEBI:57692"/>
    </cofactor>
</comment>
<evidence type="ECO:0000259" key="6">
    <source>
        <dbReference type="Pfam" id="PF01266"/>
    </source>
</evidence>
<dbReference type="Pfam" id="PF01266">
    <property type="entry name" value="DAO"/>
    <property type="match status" value="1"/>
</dbReference>
<dbReference type="GO" id="GO:0019478">
    <property type="term" value="P:D-amino acid catabolic process"/>
    <property type="evidence" value="ECO:0007669"/>
    <property type="project" value="TreeGrafter"/>
</dbReference>
<dbReference type="PROSITE" id="PS00677">
    <property type="entry name" value="DAO"/>
    <property type="match status" value="1"/>
</dbReference>
<evidence type="ECO:0000256" key="4">
    <source>
        <dbReference type="ARBA" id="ARBA00022827"/>
    </source>
</evidence>
<dbReference type="Proteomes" id="UP000054567">
    <property type="component" value="Unassembled WGS sequence"/>
</dbReference>
<sequence>MARQERKTIVVVGAGVLGLSSALTLLKTLPSSKYPILLVASYFSFDGPHPSYPSTAAGAHYRPIPATTPQLKYEAGLAKITCDRFKKLASEHPEYGIKFMEGIEYISGEVAPVYKALPPEYTQLDGFRVLNDDEKPPGVDFGARYETYTIDPEIYLAHLLRRYRLDGGEIKRMELASLQEAFEIDGYDVAMVVNCSGMGFGDPDSFIIRGQTCLVANTCDKTITRQDADGWSFLIPRPLEGGTIVGGTKQPNDWSSVPTASIRETLLEKAAKLYPAILNAQGKFDVIRDIVGRRPAREGGLRLEVETLPKTASPKRTVVHAYGAGGRGYELSWGIAEEVVRMVKDNLPERLHSRL</sequence>
<dbReference type="AlphaFoldDB" id="A0A0J6FC53"/>
<protein>
    <submittedName>
        <fullName evidence="7">D-amino-acid oxidase</fullName>
    </submittedName>
</protein>
<evidence type="ECO:0000313" key="7">
    <source>
        <dbReference type="EMBL" id="KMM66855.1"/>
    </source>
</evidence>
<dbReference type="OrthoDB" id="2015447at2759"/>
<keyword evidence="3" id="KW-0285">Flavoprotein</keyword>
<name>A0A0J6FC53_COCPO</name>
<gene>
    <name evidence="7" type="ORF">CPAG_03192</name>
</gene>
<dbReference type="GO" id="GO:0003884">
    <property type="term" value="F:D-amino-acid oxidase activity"/>
    <property type="evidence" value="ECO:0007669"/>
    <property type="project" value="InterPro"/>
</dbReference>
<dbReference type="EMBL" id="DS268110">
    <property type="protein sequence ID" value="KMM66855.1"/>
    <property type="molecule type" value="Genomic_DNA"/>
</dbReference>
<dbReference type="Gene3D" id="3.30.9.10">
    <property type="entry name" value="D-Amino Acid Oxidase, subunit A, domain 2"/>
    <property type="match status" value="1"/>
</dbReference>
<dbReference type="SUPFAM" id="SSF54373">
    <property type="entry name" value="FAD-linked reductases, C-terminal domain"/>
    <property type="match status" value="1"/>
</dbReference>
<dbReference type="PANTHER" id="PTHR11530:SF26">
    <property type="entry name" value="FAD DEPENDENT OXIDOREDUCTASE SUPERFAMILY (AFU_ORTHOLOGUE AFUA_5G13940)"/>
    <property type="match status" value="1"/>
</dbReference>
<evidence type="ECO:0000256" key="5">
    <source>
        <dbReference type="ARBA" id="ARBA00023002"/>
    </source>
</evidence>
<keyword evidence="5" id="KW-0560">Oxidoreductase</keyword>
<reference evidence="7 8" key="1">
    <citation type="submission" date="2007-06" db="EMBL/GenBank/DDBJ databases">
        <title>The Genome Sequence of Coccidioides posadasii RMSCC_3488.</title>
        <authorList>
            <consortium name="Coccidioides Genome Resources Consortium"/>
            <consortium name="The Broad Institute Genome Sequencing Platform"/>
            <person name="Henn M.R."/>
            <person name="Sykes S."/>
            <person name="Young S."/>
            <person name="Jaffe D."/>
            <person name="Berlin A."/>
            <person name="Alvarez P."/>
            <person name="Butler J."/>
            <person name="Gnerre S."/>
            <person name="Grabherr M."/>
            <person name="Mauceli E."/>
            <person name="Brockman W."/>
            <person name="Kodira C."/>
            <person name="Alvarado L."/>
            <person name="Zeng Q."/>
            <person name="Crawford M."/>
            <person name="Antoine C."/>
            <person name="Devon K."/>
            <person name="Galgiani J."/>
            <person name="Orsborn K."/>
            <person name="Lewis M.L."/>
            <person name="Nusbaum C."/>
            <person name="Galagan J."/>
            <person name="Birren B."/>
        </authorList>
    </citation>
    <scope>NUCLEOTIDE SEQUENCE [LARGE SCALE GENOMIC DNA]</scope>
    <source>
        <strain evidence="7 8">RMSCC 3488</strain>
    </source>
</reference>
<evidence type="ECO:0000313" key="8">
    <source>
        <dbReference type="Proteomes" id="UP000054567"/>
    </source>
</evidence>